<protein>
    <recommendedName>
        <fullName evidence="3">CAAX prenyl protease 2/Lysostaphin resistance protein A-like domain-containing protein</fullName>
    </recommendedName>
</protein>
<dbReference type="AlphaFoldDB" id="A0A3F3LZE9"/>
<dbReference type="Pfam" id="PF02517">
    <property type="entry name" value="Rce1-like"/>
    <property type="match status" value="1"/>
</dbReference>
<evidence type="ECO:0000256" key="1">
    <source>
        <dbReference type="ARBA" id="ARBA00009067"/>
    </source>
</evidence>
<comment type="similarity">
    <text evidence="1">Belongs to the UPF0177 family.</text>
</comment>
<keyword evidence="2" id="KW-0812">Transmembrane</keyword>
<dbReference type="InterPro" id="IPR052710">
    <property type="entry name" value="CAAX_protease"/>
</dbReference>
<evidence type="ECO:0000259" key="3">
    <source>
        <dbReference type="Pfam" id="PF02517"/>
    </source>
</evidence>
<evidence type="ECO:0000313" key="4">
    <source>
        <dbReference type="EMBL" id="RBS31458.1"/>
    </source>
</evidence>
<feature type="transmembrane region" description="Helical" evidence="2">
    <location>
        <begin position="81"/>
        <end position="102"/>
    </location>
</feature>
<feature type="transmembrane region" description="Helical" evidence="2">
    <location>
        <begin position="147"/>
        <end position="170"/>
    </location>
</feature>
<feature type="transmembrane region" description="Helical" evidence="2">
    <location>
        <begin position="39"/>
        <end position="61"/>
    </location>
</feature>
<gene>
    <name evidence="4" type="ORF">EB12_01643</name>
</gene>
<organism evidence="4 5">
    <name type="scientific">Enterococcus faecium</name>
    <name type="common">Streptococcus faecium</name>
    <dbReference type="NCBI Taxonomy" id="1352"/>
    <lineage>
        <taxon>Bacteria</taxon>
        <taxon>Bacillati</taxon>
        <taxon>Bacillota</taxon>
        <taxon>Bacilli</taxon>
        <taxon>Lactobacillales</taxon>
        <taxon>Enterococcaceae</taxon>
        <taxon>Enterococcus</taxon>
    </lineage>
</organism>
<comment type="caution">
    <text evidence="4">The sequence shown here is derived from an EMBL/GenBank/DDBJ whole genome shotgun (WGS) entry which is preliminary data.</text>
</comment>
<evidence type="ECO:0000256" key="2">
    <source>
        <dbReference type="SAM" id="Phobius"/>
    </source>
</evidence>
<name>A0A3F3LZE9_ENTFC</name>
<feature type="transmembrane region" description="Helical" evidence="2">
    <location>
        <begin position="201"/>
        <end position="221"/>
    </location>
</feature>
<feature type="domain" description="CAAX prenyl protease 2/Lysostaphin resistance protein A-like" evidence="3">
    <location>
        <begin position="123"/>
        <end position="212"/>
    </location>
</feature>
<reference evidence="4 5" key="1">
    <citation type="submission" date="2015-06" db="EMBL/GenBank/DDBJ databases">
        <title>The Genome Sequence of Enterococcus faecium 131EA1.</title>
        <authorList>
            <consortium name="The Broad Institute Genomics Platform"/>
            <consortium name="The Broad Institute Genome Sequencing Center for Infectious Disease"/>
            <person name="Earl A.M."/>
            <person name="Van Tyne D."/>
            <person name="Lebreton F."/>
            <person name="Saavedra J.T."/>
            <person name="Gilmore M.S."/>
            <person name="Manson Mcguire A."/>
            <person name="Clock S."/>
            <person name="Crupain M."/>
            <person name="Rangan U."/>
            <person name="Young S."/>
            <person name="Abouelleil A."/>
            <person name="Cao P."/>
            <person name="Chapman S.B."/>
            <person name="Griggs A."/>
            <person name="Priest M."/>
            <person name="Shea T."/>
            <person name="Wortman J."/>
            <person name="Nusbaum C."/>
            <person name="Birren B."/>
        </authorList>
    </citation>
    <scope>NUCLEOTIDE SEQUENCE [LARGE SCALE GENOMIC DNA]</scope>
    <source>
        <strain evidence="4 5">131EA1</strain>
    </source>
</reference>
<feature type="transmembrane region" description="Helical" evidence="2">
    <location>
        <begin position="114"/>
        <end position="135"/>
    </location>
</feature>
<dbReference type="GO" id="GO:0004175">
    <property type="term" value="F:endopeptidase activity"/>
    <property type="evidence" value="ECO:0007669"/>
    <property type="project" value="UniProtKB-ARBA"/>
</dbReference>
<accession>A0A3F3LZE9</accession>
<proteinExistence type="inferred from homology"/>
<feature type="transmembrane region" description="Helical" evidence="2">
    <location>
        <begin position="176"/>
        <end position="194"/>
    </location>
</feature>
<keyword evidence="2" id="KW-0472">Membrane</keyword>
<dbReference type="InterPro" id="IPR003675">
    <property type="entry name" value="Rce1/LyrA-like_dom"/>
</dbReference>
<keyword evidence="2" id="KW-1133">Transmembrane helix</keyword>
<sequence length="222" mass="24360">MNYAKRIFSNFILFIISQIGITAFGVIKQLSLDAGEKNLNISSTLVTVILVVINILFLIYLAKRMNIIKTNHPFLTKKNILIILVATLIDRGIAIGGTLLLNTQGYTTTANDSTLIKLFSGVSPVLVILLLGIAAPIMEEIVFRGGIIGYLVENNALLAILISSFLFGIIHGPTNFISFGMYFFMGIILAVSYYKTKDLRVSISIHFLNNLFPAIAIAYGLI</sequence>
<dbReference type="PANTHER" id="PTHR36435">
    <property type="entry name" value="SLR1288 PROTEIN"/>
    <property type="match status" value="1"/>
</dbReference>
<dbReference type="RefSeq" id="WP_010728984.1">
    <property type="nucleotide sequence ID" value="NZ_JACYZI010000023.1"/>
</dbReference>
<dbReference type="EMBL" id="LEQJ01000009">
    <property type="protein sequence ID" value="RBS31458.1"/>
    <property type="molecule type" value="Genomic_DNA"/>
</dbReference>
<dbReference type="Proteomes" id="UP000253144">
    <property type="component" value="Unassembled WGS sequence"/>
</dbReference>
<dbReference type="PANTHER" id="PTHR36435:SF1">
    <property type="entry name" value="CAAX AMINO TERMINAL PROTEASE FAMILY PROTEIN"/>
    <property type="match status" value="1"/>
</dbReference>
<dbReference type="GO" id="GO:0080120">
    <property type="term" value="P:CAAX-box protein maturation"/>
    <property type="evidence" value="ECO:0007669"/>
    <property type="project" value="UniProtKB-ARBA"/>
</dbReference>
<evidence type="ECO:0000313" key="5">
    <source>
        <dbReference type="Proteomes" id="UP000253144"/>
    </source>
</evidence>
<feature type="transmembrane region" description="Helical" evidence="2">
    <location>
        <begin position="7"/>
        <end position="27"/>
    </location>
</feature>